<comment type="caution">
    <text evidence="1">The sequence shown here is derived from an EMBL/GenBank/DDBJ whole genome shotgun (WGS) entry which is preliminary data.</text>
</comment>
<keyword evidence="2" id="KW-1185">Reference proteome</keyword>
<dbReference type="Proteomes" id="UP000197208">
    <property type="component" value="Unassembled WGS sequence"/>
</dbReference>
<organism evidence="1 2">
    <name type="scientific">Deinococcus indicus</name>
    <dbReference type="NCBI Taxonomy" id="223556"/>
    <lineage>
        <taxon>Bacteria</taxon>
        <taxon>Thermotogati</taxon>
        <taxon>Deinococcota</taxon>
        <taxon>Deinococci</taxon>
        <taxon>Deinococcales</taxon>
        <taxon>Deinococcaceae</taxon>
        <taxon>Deinococcus</taxon>
    </lineage>
</organism>
<sequence>MEVPSFEFLIQDVENGWFEWSPARYPELLRLPQTPSTDGPGPGHSLQVDDASLQFYDEMVGIQVIVSGNVTYERAHALVTEVADHLARLTQQSVTVFEVEVESKGRPVRFVIEEE</sequence>
<protein>
    <submittedName>
        <fullName evidence="1">Uncharacterized protein</fullName>
    </submittedName>
</protein>
<evidence type="ECO:0000313" key="1">
    <source>
        <dbReference type="EMBL" id="OWL96137.1"/>
    </source>
</evidence>
<proteinExistence type="predicted"/>
<dbReference type="AlphaFoldDB" id="A0A246BLC8"/>
<reference evidence="1 2" key="1">
    <citation type="submission" date="2017-05" db="EMBL/GenBank/DDBJ databases">
        <title>De novo genome assembly of Deniococcus indicus strain DR1.</title>
        <authorList>
            <person name="Chauhan D."/>
            <person name="Yennamalli R.M."/>
            <person name="Priyadarshini R."/>
        </authorList>
    </citation>
    <scope>NUCLEOTIDE SEQUENCE [LARGE SCALE GENOMIC DNA]</scope>
    <source>
        <strain evidence="1 2">DR1</strain>
    </source>
</reference>
<accession>A0A246BLC8</accession>
<dbReference type="RefSeq" id="WP_088248522.1">
    <property type="nucleotide sequence ID" value="NZ_NHMK01000012.1"/>
</dbReference>
<dbReference type="OrthoDB" id="9883827at2"/>
<name>A0A246BLC8_9DEIO</name>
<evidence type="ECO:0000313" key="2">
    <source>
        <dbReference type="Proteomes" id="UP000197208"/>
    </source>
</evidence>
<dbReference type="EMBL" id="NHMK01000012">
    <property type="protein sequence ID" value="OWL96137.1"/>
    <property type="molecule type" value="Genomic_DNA"/>
</dbReference>
<gene>
    <name evidence="1" type="ORF">CBQ26_10125</name>
</gene>